<dbReference type="InterPro" id="IPR006311">
    <property type="entry name" value="TAT_signal"/>
</dbReference>
<feature type="chain" id="PRO_5046100419" description="Secreted protein" evidence="1">
    <location>
        <begin position="24"/>
        <end position="142"/>
    </location>
</feature>
<sequence length="142" mass="14938">MNARRSIAAAAATAALGAGLALAAPAAQAAPAAGAGTQGWHMLFNQPHGPTNKWSTPDFVPDRGNLHIVYGCYGHDGAKIKAEIVRTKDRKVVGRSNGSDWCADGAEKQVVTGDVRAGDAYYIRLRISGPKHSLYARAFDAH</sequence>
<evidence type="ECO:0008006" key="4">
    <source>
        <dbReference type="Google" id="ProtNLM"/>
    </source>
</evidence>
<proteinExistence type="predicted"/>
<dbReference type="Proteomes" id="UP001500886">
    <property type="component" value="Unassembled WGS sequence"/>
</dbReference>
<dbReference type="PROSITE" id="PS51318">
    <property type="entry name" value="TAT"/>
    <property type="match status" value="1"/>
</dbReference>
<protein>
    <recommendedName>
        <fullName evidence="4">Secreted protein</fullName>
    </recommendedName>
</protein>
<accession>A0ABN3TJI0</accession>
<keyword evidence="3" id="KW-1185">Reference proteome</keyword>
<dbReference type="EMBL" id="BAAASL010000001">
    <property type="protein sequence ID" value="GAA2707732.1"/>
    <property type="molecule type" value="Genomic_DNA"/>
</dbReference>
<name>A0ABN3TJI0_9ACTN</name>
<gene>
    <name evidence="2" type="ORF">GCM10010315_02850</name>
</gene>
<keyword evidence="1" id="KW-0732">Signal</keyword>
<comment type="caution">
    <text evidence="2">The sequence shown here is derived from an EMBL/GenBank/DDBJ whole genome shotgun (WGS) entry which is preliminary data.</text>
</comment>
<reference evidence="2 3" key="1">
    <citation type="journal article" date="2019" name="Int. J. Syst. Evol. Microbiol.">
        <title>The Global Catalogue of Microorganisms (GCM) 10K type strain sequencing project: providing services to taxonomists for standard genome sequencing and annotation.</title>
        <authorList>
            <consortium name="The Broad Institute Genomics Platform"/>
            <consortium name="The Broad Institute Genome Sequencing Center for Infectious Disease"/>
            <person name="Wu L."/>
            <person name="Ma J."/>
        </authorList>
    </citation>
    <scope>NUCLEOTIDE SEQUENCE [LARGE SCALE GENOMIC DNA]</scope>
    <source>
        <strain evidence="2 3">JCM 4542</strain>
    </source>
</reference>
<evidence type="ECO:0000256" key="1">
    <source>
        <dbReference type="SAM" id="SignalP"/>
    </source>
</evidence>
<dbReference type="RefSeq" id="WP_344432721.1">
    <property type="nucleotide sequence ID" value="NZ_BAAASL010000001.1"/>
</dbReference>
<evidence type="ECO:0000313" key="3">
    <source>
        <dbReference type="Proteomes" id="UP001500886"/>
    </source>
</evidence>
<organism evidence="2 3">
    <name type="scientific">Streptomyces luteosporeus</name>
    <dbReference type="NCBI Taxonomy" id="173856"/>
    <lineage>
        <taxon>Bacteria</taxon>
        <taxon>Bacillati</taxon>
        <taxon>Actinomycetota</taxon>
        <taxon>Actinomycetes</taxon>
        <taxon>Kitasatosporales</taxon>
        <taxon>Streptomycetaceae</taxon>
        <taxon>Streptomyces</taxon>
    </lineage>
</organism>
<feature type="signal peptide" evidence="1">
    <location>
        <begin position="1"/>
        <end position="23"/>
    </location>
</feature>
<evidence type="ECO:0000313" key="2">
    <source>
        <dbReference type="EMBL" id="GAA2707732.1"/>
    </source>
</evidence>